<evidence type="ECO:0000256" key="6">
    <source>
        <dbReference type="ARBA" id="ARBA00022842"/>
    </source>
</evidence>
<keyword evidence="4" id="KW-0479">Metal-binding</keyword>
<dbReference type="SMART" id="SM00332">
    <property type="entry name" value="PP2Cc"/>
    <property type="match status" value="1"/>
</dbReference>
<evidence type="ECO:0000256" key="9">
    <source>
        <dbReference type="RuleBase" id="RU003465"/>
    </source>
</evidence>
<dbReference type="InterPro" id="IPR036457">
    <property type="entry name" value="PPM-type-like_dom_sf"/>
</dbReference>
<proteinExistence type="inferred from homology"/>
<comment type="similarity">
    <text evidence="9">Belongs to the PP2C family.</text>
</comment>
<dbReference type="Pfam" id="PF00481">
    <property type="entry name" value="PP2C"/>
    <property type="match status" value="1"/>
</dbReference>
<dbReference type="GO" id="GO:0046872">
    <property type="term" value="F:metal ion binding"/>
    <property type="evidence" value="ECO:0007669"/>
    <property type="project" value="UniProtKB-KW"/>
</dbReference>
<keyword evidence="8" id="KW-0464">Manganese</keyword>
<comment type="cofactor">
    <cofactor evidence="2">
        <name>Mg(2+)</name>
        <dbReference type="ChEBI" id="CHEBI:18420"/>
    </cofactor>
</comment>
<dbReference type="EC" id="3.1.3.16" evidence="3"/>
<name>C1N7U7_MICPC</name>
<keyword evidence="5 9" id="KW-0378">Hydrolase</keyword>
<evidence type="ECO:0000256" key="4">
    <source>
        <dbReference type="ARBA" id="ARBA00022723"/>
    </source>
</evidence>
<dbReference type="PROSITE" id="PS01032">
    <property type="entry name" value="PPM_1"/>
    <property type="match status" value="1"/>
</dbReference>
<dbReference type="InterPro" id="IPR015655">
    <property type="entry name" value="PP2C"/>
</dbReference>
<dbReference type="STRING" id="564608.C1N7U7"/>
<gene>
    <name evidence="11" type="ORF">MICPUCDRAFT_4913</name>
</gene>
<evidence type="ECO:0000256" key="5">
    <source>
        <dbReference type="ARBA" id="ARBA00022801"/>
    </source>
</evidence>
<sequence length="265" mass="28455">GSKVNQDAYLAQPEFLGQRGGLFAVFDGHGPQGHLVSGLARARVPALVHADRKGHLKNGDAASALREAFVETDAELKRAKGVIDVSMSGSTAVACLLRDDQLTTAWAGDSRAVLGRWVDDEETVEAVSLTTDHKPDDAKERSRIERAGGRVMKLQDRGVDVGPYRVWVENEMTPGLAMSRALGDSVAAAVGVVAEPDTRAHAFSEDDRFLIVASDGLWEFVTNEEAVERASQCDAPDDAAQALVKMASERWKKFEGGVADDITVV</sequence>
<dbReference type="EMBL" id="GG663750">
    <property type="protein sequence ID" value="EEH51775.1"/>
    <property type="molecule type" value="Genomic_DNA"/>
</dbReference>
<evidence type="ECO:0000259" key="10">
    <source>
        <dbReference type="PROSITE" id="PS51746"/>
    </source>
</evidence>
<reference evidence="11 12" key="1">
    <citation type="journal article" date="2009" name="Science">
        <title>Green evolution and dynamic adaptations revealed by genomes of the marine picoeukaryotes Micromonas.</title>
        <authorList>
            <person name="Worden A.Z."/>
            <person name="Lee J.H."/>
            <person name="Mock T."/>
            <person name="Rouze P."/>
            <person name="Simmons M.P."/>
            <person name="Aerts A.L."/>
            <person name="Allen A.E."/>
            <person name="Cuvelier M.L."/>
            <person name="Derelle E."/>
            <person name="Everett M.V."/>
            <person name="Foulon E."/>
            <person name="Grimwood J."/>
            <person name="Gundlach H."/>
            <person name="Henrissat B."/>
            <person name="Napoli C."/>
            <person name="McDonald S.M."/>
            <person name="Parker M.S."/>
            <person name="Rombauts S."/>
            <person name="Salamov A."/>
            <person name="Von Dassow P."/>
            <person name="Badger J.H."/>
            <person name="Coutinho P.M."/>
            <person name="Demir E."/>
            <person name="Dubchak I."/>
            <person name="Gentemann C."/>
            <person name="Eikrem W."/>
            <person name="Gready J.E."/>
            <person name="John U."/>
            <person name="Lanier W."/>
            <person name="Lindquist E.A."/>
            <person name="Lucas S."/>
            <person name="Mayer K.F."/>
            <person name="Moreau H."/>
            <person name="Not F."/>
            <person name="Otillar R."/>
            <person name="Panaud O."/>
            <person name="Pangilinan J."/>
            <person name="Paulsen I."/>
            <person name="Piegu B."/>
            <person name="Poliakov A."/>
            <person name="Robbens S."/>
            <person name="Schmutz J."/>
            <person name="Toulza E."/>
            <person name="Wyss T."/>
            <person name="Zelensky A."/>
            <person name="Zhou K."/>
            <person name="Armbrust E.V."/>
            <person name="Bhattacharya D."/>
            <person name="Goodenough U.W."/>
            <person name="Van de Peer Y."/>
            <person name="Grigoriev I.V."/>
        </authorList>
    </citation>
    <scope>NUCLEOTIDE SEQUENCE [LARGE SCALE GENOMIC DNA]</scope>
    <source>
        <strain evidence="11 12">CCMP1545</strain>
    </source>
</reference>
<dbReference type="SUPFAM" id="SSF81606">
    <property type="entry name" value="PP2C-like"/>
    <property type="match status" value="1"/>
</dbReference>
<evidence type="ECO:0000313" key="11">
    <source>
        <dbReference type="EMBL" id="EEH51775.1"/>
    </source>
</evidence>
<dbReference type="CDD" id="cd00143">
    <property type="entry name" value="PP2Cc"/>
    <property type="match status" value="1"/>
</dbReference>
<dbReference type="eggNOG" id="KOG0698">
    <property type="taxonomic scope" value="Eukaryota"/>
</dbReference>
<comment type="cofactor">
    <cofactor evidence="1">
        <name>Mn(2+)</name>
        <dbReference type="ChEBI" id="CHEBI:29035"/>
    </cofactor>
</comment>
<organism evidence="12">
    <name type="scientific">Micromonas pusilla (strain CCMP1545)</name>
    <name type="common">Picoplanktonic green alga</name>
    <dbReference type="NCBI Taxonomy" id="564608"/>
    <lineage>
        <taxon>Eukaryota</taxon>
        <taxon>Viridiplantae</taxon>
        <taxon>Chlorophyta</taxon>
        <taxon>Mamiellophyceae</taxon>
        <taxon>Mamiellales</taxon>
        <taxon>Mamiellaceae</taxon>
        <taxon>Micromonas</taxon>
    </lineage>
</organism>
<dbReference type="OMA" id="YRVWVEN"/>
<accession>C1N7U7</accession>
<feature type="non-terminal residue" evidence="11">
    <location>
        <position position="265"/>
    </location>
</feature>
<dbReference type="KEGG" id="mpp:MICPUCDRAFT_4913"/>
<dbReference type="Gene3D" id="3.60.40.10">
    <property type="entry name" value="PPM-type phosphatase domain"/>
    <property type="match status" value="1"/>
</dbReference>
<dbReference type="RefSeq" id="XP_003064153.1">
    <property type="nucleotide sequence ID" value="XM_003064107.1"/>
</dbReference>
<dbReference type="AlphaFoldDB" id="C1N7U7"/>
<keyword evidence="6" id="KW-0460">Magnesium</keyword>
<dbReference type="PROSITE" id="PS51746">
    <property type="entry name" value="PPM_2"/>
    <property type="match status" value="1"/>
</dbReference>
<evidence type="ECO:0000256" key="7">
    <source>
        <dbReference type="ARBA" id="ARBA00022912"/>
    </source>
</evidence>
<feature type="non-terminal residue" evidence="11">
    <location>
        <position position="1"/>
    </location>
</feature>
<dbReference type="OrthoDB" id="497134at2759"/>
<feature type="domain" description="PPM-type phosphatase" evidence="10">
    <location>
        <begin position="1"/>
        <end position="265"/>
    </location>
</feature>
<evidence type="ECO:0000256" key="3">
    <source>
        <dbReference type="ARBA" id="ARBA00013081"/>
    </source>
</evidence>
<dbReference type="GO" id="GO:0004722">
    <property type="term" value="F:protein serine/threonine phosphatase activity"/>
    <property type="evidence" value="ECO:0007669"/>
    <property type="project" value="UniProtKB-EC"/>
</dbReference>
<dbReference type="InterPro" id="IPR001932">
    <property type="entry name" value="PPM-type_phosphatase-like_dom"/>
</dbReference>
<evidence type="ECO:0000256" key="1">
    <source>
        <dbReference type="ARBA" id="ARBA00001936"/>
    </source>
</evidence>
<keyword evidence="7 9" id="KW-0904">Protein phosphatase</keyword>
<dbReference type="GeneID" id="9689413"/>
<dbReference type="PANTHER" id="PTHR47992">
    <property type="entry name" value="PROTEIN PHOSPHATASE"/>
    <property type="match status" value="1"/>
</dbReference>
<dbReference type="InterPro" id="IPR000222">
    <property type="entry name" value="PP2C_BS"/>
</dbReference>
<dbReference type="Proteomes" id="UP000001876">
    <property type="component" value="Unassembled WGS sequence"/>
</dbReference>
<keyword evidence="12" id="KW-1185">Reference proteome</keyword>
<protein>
    <recommendedName>
        <fullName evidence="3">protein-serine/threonine phosphatase</fullName>
        <ecNumber evidence="3">3.1.3.16</ecNumber>
    </recommendedName>
</protein>
<evidence type="ECO:0000313" key="12">
    <source>
        <dbReference type="Proteomes" id="UP000001876"/>
    </source>
</evidence>
<evidence type="ECO:0000256" key="2">
    <source>
        <dbReference type="ARBA" id="ARBA00001946"/>
    </source>
</evidence>
<evidence type="ECO:0000256" key="8">
    <source>
        <dbReference type="ARBA" id="ARBA00023211"/>
    </source>
</evidence>